<feature type="transmembrane region" description="Helical" evidence="2">
    <location>
        <begin position="152"/>
        <end position="174"/>
    </location>
</feature>
<sequence length="204" mass="20313">MPQPTPSPEPPAPRRPADPRTPDPAPAAAAAHPSPPDGGVQPIGPVGAVPGPAPAAPPPAPAVPPRARRTATAPARRPRTPRPPQVRAARVGAGLAALSLLLLQGGLLTGAGGVPLWTAAPLWSASATLATLAGVVPFAGRLLPAVRRRPDAAWQVAAAGLTGTAVFWVLVVLPRVDTDRGFVLTAALAALGAALWVAPGRDGG</sequence>
<accession>A0A239FJT6</accession>
<keyword evidence="4" id="KW-1185">Reference proteome</keyword>
<feature type="compositionally biased region" description="Pro residues" evidence="1">
    <location>
        <begin position="1"/>
        <end position="14"/>
    </location>
</feature>
<feature type="region of interest" description="Disordered" evidence="1">
    <location>
        <begin position="1"/>
        <end position="88"/>
    </location>
</feature>
<keyword evidence="2" id="KW-0812">Transmembrane</keyword>
<dbReference type="RefSeq" id="WP_089305831.1">
    <property type="nucleotide sequence ID" value="NZ_FZOO01000005.1"/>
</dbReference>
<evidence type="ECO:0000313" key="3">
    <source>
        <dbReference type="EMBL" id="SNS56818.1"/>
    </source>
</evidence>
<protein>
    <submittedName>
        <fullName evidence="3">Uncharacterized protein</fullName>
    </submittedName>
</protein>
<feature type="compositionally biased region" description="Pro residues" evidence="1">
    <location>
        <begin position="51"/>
        <end position="64"/>
    </location>
</feature>
<dbReference type="OrthoDB" id="5198792at2"/>
<dbReference type="AlphaFoldDB" id="A0A239FJT6"/>
<proteinExistence type="predicted"/>
<evidence type="ECO:0000256" key="1">
    <source>
        <dbReference type="SAM" id="MobiDB-lite"/>
    </source>
</evidence>
<evidence type="ECO:0000256" key="2">
    <source>
        <dbReference type="SAM" id="Phobius"/>
    </source>
</evidence>
<feature type="compositionally biased region" description="Low complexity" evidence="1">
    <location>
        <begin position="26"/>
        <end position="50"/>
    </location>
</feature>
<keyword evidence="2" id="KW-1133">Transmembrane helix</keyword>
<dbReference type="EMBL" id="FZOO01000005">
    <property type="protein sequence ID" value="SNS56818.1"/>
    <property type="molecule type" value="Genomic_DNA"/>
</dbReference>
<organism evidence="3 4">
    <name type="scientific">Geodermatophilus pulveris</name>
    <dbReference type="NCBI Taxonomy" id="1564159"/>
    <lineage>
        <taxon>Bacteria</taxon>
        <taxon>Bacillati</taxon>
        <taxon>Actinomycetota</taxon>
        <taxon>Actinomycetes</taxon>
        <taxon>Geodermatophilales</taxon>
        <taxon>Geodermatophilaceae</taxon>
        <taxon>Geodermatophilus</taxon>
    </lineage>
</organism>
<feature type="transmembrane region" description="Helical" evidence="2">
    <location>
        <begin position="120"/>
        <end position="140"/>
    </location>
</feature>
<reference evidence="4" key="1">
    <citation type="submission" date="2017-06" db="EMBL/GenBank/DDBJ databases">
        <authorList>
            <person name="Varghese N."/>
            <person name="Submissions S."/>
        </authorList>
    </citation>
    <scope>NUCLEOTIDE SEQUENCE [LARGE SCALE GENOMIC DNA]</scope>
    <source>
        <strain evidence="4">DSM 46839</strain>
    </source>
</reference>
<gene>
    <name evidence="3" type="ORF">SAMN06893096_105112</name>
</gene>
<name>A0A239FJT6_9ACTN</name>
<evidence type="ECO:0000313" key="4">
    <source>
        <dbReference type="Proteomes" id="UP000198373"/>
    </source>
</evidence>
<dbReference type="Proteomes" id="UP000198373">
    <property type="component" value="Unassembled WGS sequence"/>
</dbReference>
<keyword evidence="2" id="KW-0472">Membrane</keyword>
<feature type="transmembrane region" description="Helical" evidence="2">
    <location>
        <begin position="88"/>
        <end position="108"/>
    </location>
</feature>
<feature type="transmembrane region" description="Helical" evidence="2">
    <location>
        <begin position="180"/>
        <end position="198"/>
    </location>
</feature>